<comment type="caution">
    <text evidence="4">The sequence shown here is derived from an EMBL/GenBank/DDBJ whole genome shotgun (WGS) entry which is preliminary data.</text>
</comment>
<dbReference type="AlphaFoldDB" id="A0A2N1PL43"/>
<evidence type="ECO:0000313" key="4">
    <source>
        <dbReference type="EMBL" id="PKK89067.1"/>
    </source>
</evidence>
<dbReference type="PANTHER" id="PTHR47235:SF1">
    <property type="entry name" value="BLR6548 PROTEIN"/>
    <property type="match status" value="1"/>
</dbReference>
<gene>
    <name evidence="4" type="ORF">CVV64_16095</name>
</gene>
<accession>A0A2N1PL43</accession>
<keyword evidence="2" id="KW-0732">Signal</keyword>
<evidence type="ECO:0000256" key="2">
    <source>
        <dbReference type="ARBA" id="ARBA00022729"/>
    </source>
</evidence>
<protein>
    <submittedName>
        <fullName evidence="4">Leucine-, isoleucine-, valine-, threonine-, and alanine-binding protein</fullName>
    </submittedName>
</protein>
<dbReference type="Proteomes" id="UP000233256">
    <property type="component" value="Unassembled WGS sequence"/>
</dbReference>
<reference evidence="4 5" key="1">
    <citation type="journal article" date="2017" name="ISME J.">
        <title>Potential for microbial H2 and metal transformations associated with novel bacteria and archaea in deep terrestrial subsurface sediments.</title>
        <authorList>
            <person name="Hernsdorf A.W."/>
            <person name="Amano Y."/>
            <person name="Miyakawa K."/>
            <person name="Ise K."/>
            <person name="Suzuki Y."/>
            <person name="Anantharaman K."/>
            <person name="Probst A."/>
            <person name="Burstein D."/>
            <person name="Thomas B.C."/>
            <person name="Banfield J.F."/>
        </authorList>
    </citation>
    <scope>NUCLEOTIDE SEQUENCE [LARGE SCALE GENOMIC DNA]</scope>
    <source>
        <strain evidence="4">HGW-Wallbacteria-1</strain>
    </source>
</reference>
<organism evidence="4 5">
    <name type="scientific">Candidatus Wallbacteria bacterium HGW-Wallbacteria-1</name>
    <dbReference type="NCBI Taxonomy" id="2013854"/>
    <lineage>
        <taxon>Bacteria</taxon>
        <taxon>Candidatus Walliibacteriota</taxon>
    </lineage>
</organism>
<dbReference type="InterPro" id="IPR028081">
    <property type="entry name" value="Leu-bd"/>
</dbReference>
<evidence type="ECO:0000256" key="1">
    <source>
        <dbReference type="ARBA" id="ARBA00010062"/>
    </source>
</evidence>
<feature type="domain" description="Leucine-binding protein" evidence="3">
    <location>
        <begin position="20"/>
        <end position="359"/>
    </location>
</feature>
<comment type="similarity">
    <text evidence="1">Belongs to the leucine-binding protein family.</text>
</comment>
<dbReference type="InterPro" id="IPR028082">
    <property type="entry name" value="Peripla_BP_I"/>
</dbReference>
<dbReference type="CDD" id="cd19978">
    <property type="entry name" value="PBP1_ABC_ligand_binding-like"/>
    <property type="match status" value="1"/>
</dbReference>
<dbReference type="SUPFAM" id="SSF53822">
    <property type="entry name" value="Periplasmic binding protein-like I"/>
    <property type="match status" value="1"/>
</dbReference>
<name>A0A2N1PL43_9BACT</name>
<evidence type="ECO:0000313" key="5">
    <source>
        <dbReference type="Proteomes" id="UP000233256"/>
    </source>
</evidence>
<proteinExistence type="inferred from homology"/>
<dbReference type="Gene3D" id="3.40.50.2300">
    <property type="match status" value="2"/>
</dbReference>
<sequence>MFWMDCFPVNAEPGITDNSILIGQSCALSGPAAALGKELKSGAEAVFNQINNSGGINGRKIRLISRDDGYEPLRCIQNTRKLIDEDKVFALFGYVGTPTTKAAIPMVDEAAIPMVGPFTGAGFLRDTRDGQRNVFNIRATYDKETEALVNLFHKRGISRIGVMFQDDSYGRAGLSGVLKALKSLNLNIAGKGSYERNTFAVKSALVRLRRSNPDAIIMIGAYRPCAEFIRLSRKIGFNPEFANISFVGTATLIRELAGSGDNTHISQVVPSPLDDSSKLVKSCNALMGRTATYGELEGYLDAMVLIEGLRKSGKNLTRSSFVKAMEEIRGFDAGDVKITFGPNDHQGLDDVFITRIVNGQAETIN</sequence>
<evidence type="ECO:0000259" key="3">
    <source>
        <dbReference type="Pfam" id="PF13458"/>
    </source>
</evidence>
<dbReference type="EMBL" id="PGXC01000026">
    <property type="protein sequence ID" value="PKK89067.1"/>
    <property type="molecule type" value="Genomic_DNA"/>
</dbReference>
<dbReference type="PANTHER" id="PTHR47235">
    <property type="entry name" value="BLR6548 PROTEIN"/>
    <property type="match status" value="1"/>
</dbReference>
<dbReference type="Pfam" id="PF13458">
    <property type="entry name" value="Peripla_BP_6"/>
    <property type="match status" value="1"/>
</dbReference>